<protein>
    <submittedName>
        <fullName evidence="2">Uncharacterized protein</fullName>
    </submittedName>
</protein>
<evidence type="ECO:0000256" key="1">
    <source>
        <dbReference type="SAM" id="MobiDB-lite"/>
    </source>
</evidence>
<feature type="non-terminal residue" evidence="2">
    <location>
        <position position="1"/>
    </location>
</feature>
<dbReference type="AlphaFoldDB" id="A0A1B6K959"/>
<organism evidence="2">
    <name type="scientific">Graphocephala atropunctata</name>
    <dbReference type="NCBI Taxonomy" id="36148"/>
    <lineage>
        <taxon>Eukaryota</taxon>
        <taxon>Metazoa</taxon>
        <taxon>Ecdysozoa</taxon>
        <taxon>Arthropoda</taxon>
        <taxon>Hexapoda</taxon>
        <taxon>Insecta</taxon>
        <taxon>Pterygota</taxon>
        <taxon>Neoptera</taxon>
        <taxon>Paraneoptera</taxon>
        <taxon>Hemiptera</taxon>
        <taxon>Auchenorrhyncha</taxon>
        <taxon>Membracoidea</taxon>
        <taxon>Cicadellidae</taxon>
        <taxon>Cicadellinae</taxon>
        <taxon>Cicadellini</taxon>
        <taxon>Graphocephala</taxon>
    </lineage>
</organism>
<reference evidence="2" key="1">
    <citation type="submission" date="2015-11" db="EMBL/GenBank/DDBJ databases">
        <title>De novo transcriptome assembly of four potential Pierce s Disease insect vectors from Arizona vineyards.</title>
        <authorList>
            <person name="Tassone E.E."/>
        </authorList>
    </citation>
    <scope>NUCLEOTIDE SEQUENCE</scope>
</reference>
<name>A0A1B6K959_9HEMI</name>
<evidence type="ECO:0000313" key="3">
    <source>
        <dbReference type="EMBL" id="JAT16636.1"/>
    </source>
</evidence>
<dbReference type="EMBL" id="GEBQ01031989">
    <property type="protein sequence ID" value="JAT07988.1"/>
    <property type="molecule type" value="Transcribed_RNA"/>
</dbReference>
<feature type="region of interest" description="Disordered" evidence="1">
    <location>
        <begin position="1"/>
        <end position="47"/>
    </location>
</feature>
<gene>
    <name evidence="3" type="ORF">g.923</name>
    <name evidence="2" type="ORF">g.924</name>
</gene>
<proteinExistence type="predicted"/>
<accession>A0A1B6K959</accession>
<dbReference type="EMBL" id="GEBQ01023341">
    <property type="protein sequence ID" value="JAT16636.1"/>
    <property type="molecule type" value="Transcribed_RNA"/>
</dbReference>
<evidence type="ECO:0000313" key="2">
    <source>
        <dbReference type="EMBL" id="JAT07988.1"/>
    </source>
</evidence>
<sequence length="120" mass="13172">EVFMAAQEAVSAHRDSQGTQTSIPPPIPPSDEMSTPQPGVSAEPLEVPSPTVATCTHCGRAFKSIIDQWEHFMLNCASPPAYHCPKFLCSFVSEHTAEVKTHITTMHDKQAKFLLSCLDY</sequence>